<dbReference type="GO" id="GO:0005737">
    <property type="term" value="C:cytoplasm"/>
    <property type="evidence" value="ECO:0007669"/>
    <property type="project" value="TreeGrafter"/>
</dbReference>
<protein>
    <submittedName>
        <fullName evidence="3">Phosphoribosylformimino-5-aminoimidazole carboxamide ribotide isomerase</fullName>
    </submittedName>
</protein>
<dbReference type="GO" id="GO:0000105">
    <property type="term" value="P:L-histidine biosynthetic process"/>
    <property type="evidence" value="ECO:0007669"/>
    <property type="project" value="UniProtKB-KW"/>
</dbReference>
<name>A0A8D6SV61_9EURY</name>
<dbReference type="InterPro" id="IPR011060">
    <property type="entry name" value="RibuloseP-bd_barrel"/>
</dbReference>
<comment type="similarity">
    <text evidence="1 2">Belongs to the HisA/HisF family.</text>
</comment>
<dbReference type="AlphaFoldDB" id="A0A8D6SV61"/>
<dbReference type="EMBL" id="LR792632">
    <property type="protein sequence ID" value="CAB3289361.1"/>
    <property type="molecule type" value="Genomic_DNA"/>
</dbReference>
<dbReference type="GO" id="GO:0000162">
    <property type="term" value="P:L-tryptophan biosynthetic process"/>
    <property type="evidence" value="ECO:0007669"/>
    <property type="project" value="TreeGrafter"/>
</dbReference>
<dbReference type="PANTHER" id="PTHR43090">
    <property type="entry name" value="1-(5-PHOSPHORIBOSYL)-5-[(5-PHOSPHORIBOSYLAMINO)METHYLIDENEAMINO] IMIDAZOLE-4-CARBOXAMIDE ISOMERASE"/>
    <property type="match status" value="1"/>
</dbReference>
<dbReference type="InterPro" id="IPR013785">
    <property type="entry name" value="Aldolase_TIM"/>
</dbReference>
<dbReference type="RefSeq" id="WP_214399533.1">
    <property type="nucleotide sequence ID" value="NZ_LR792632.1"/>
</dbReference>
<dbReference type="GeneID" id="65883981"/>
<reference evidence="3 4" key="1">
    <citation type="submission" date="2020-04" db="EMBL/GenBank/DDBJ databases">
        <authorList>
            <consortium name="Genoscope - CEA"/>
            <person name="William W."/>
        </authorList>
    </citation>
    <scope>NUCLEOTIDE SEQUENCE [LARGE SCALE GENOMIC DNA]</scope>
    <source>
        <strain evidence="3 4">SG7</strain>
    </source>
</reference>
<dbReference type="NCBIfam" id="TIGR00734">
    <property type="entry name" value="hisAF_rel"/>
    <property type="match status" value="1"/>
</dbReference>
<dbReference type="SUPFAM" id="SSF51366">
    <property type="entry name" value="Ribulose-phoshate binding barrel"/>
    <property type="match status" value="1"/>
</dbReference>
<organism evidence="3 4">
    <name type="scientific">Methanocaldococcus lauensis</name>
    <dbReference type="NCBI Taxonomy" id="2546128"/>
    <lineage>
        <taxon>Archaea</taxon>
        <taxon>Methanobacteriati</taxon>
        <taxon>Methanobacteriota</taxon>
        <taxon>Methanomada group</taxon>
        <taxon>Methanococci</taxon>
        <taxon>Methanococcales</taxon>
        <taxon>Methanocaldococcaceae</taxon>
        <taxon>Methanocaldococcus</taxon>
    </lineage>
</organism>
<evidence type="ECO:0000313" key="3">
    <source>
        <dbReference type="EMBL" id="CAB3289361.1"/>
    </source>
</evidence>
<sequence length="226" mass="25343">MEIIPVIDLMNKVAVMGKSGNRKEYKPLKSVICNSYNPIDVAMAYKENGAETIYIADLNAIMNNGNNFEIIKNINFVNKIVDVGLKEKKDLENIKKFLNKDDKAIVGTETLRDINLIKEKDIVVSLDFKNGELLNYSLDDILPYIRENIPLIVLDISSVGTQRGVNIDLIKYVMNKTNNPVYVGGGIRGMEDLKICYDLGVDGVLIATAIHKGILNLKEIIHKFKD</sequence>
<keyword evidence="2" id="KW-0368">Histidine biosynthesis</keyword>
<dbReference type="Proteomes" id="UP000679213">
    <property type="component" value="Chromosome I"/>
</dbReference>
<dbReference type="KEGG" id="mesg:MLAUSG7_1186"/>
<proteinExistence type="inferred from homology"/>
<gene>
    <name evidence="3" type="ORF">MLAUSG7_1186</name>
</gene>
<evidence type="ECO:0000313" key="4">
    <source>
        <dbReference type="Proteomes" id="UP000679213"/>
    </source>
</evidence>
<dbReference type="InterPro" id="IPR044524">
    <property type="entry name" value="Isoase_HisA-like"/>
</dbReference>
<dbReference type="GO" id="GO:0003949">
    <property type="term" value="F:1-(5-phosphoribosyl)-5-[(5-phosphoribosylamino)methylideneamino]imidazole-4-carboxamide isomerase activity"/>
    <property type="evidence" value="ECO:0007669"/>
    <property type="project" value="InterPro"/>
</dbReference>
<accession>A0A8D6SV61</accession>
<dbReference type="Gene3D" id="3.20.20.70">
    <property type="entry name" value="Aldolase class I"/>
    <property type="match status" value="1"/>
</dbReference>
<dbReference type="Pfam" id="PF00977">
    <property type="entry name" value="His_biosynth"/>
    <property type="match status" value="1"/>
</dbReference>
<dbReference type="InterPro" id="IPR006062">
    <property type="entry name" value="His_biosynth"/>
</dbReference>
<dbReference type="PANTHER" id="PTHR43090:SF2">
    <property type="entry name" value="1-(5-PHOSPHORIBOSYL)-5-[(5-PHOSPHORIBOSYLAMINO)METHYLIDENEAMINO] IMIDAZOLE-4-CARBOXAMIDE ISOMERASE"/>
    <property type="match status" value="1"/>
</dbReference>
<keyword evidence="2" id="KW-0028">Amino-acid biosynthesis</keyword>
<dbReference type="CDD" id="cd04723">
    <property type="entry name" value="HisA_HisF"/>
    <property type="match status" value="1"/>
</dbReference>
<evidence type="ECO:0000256" key="1">
    <source>
        <dbReference type="ARBA" id="ARBA00009667"/>
    </source>
</evidence>
<dbReference type="InterPro" id="IPR004650">
    <property type="entry name" value="HisA/F-archaeal"/>
</dbReference>
<evidence type="ECO:0000256" key="2">
    <source>
        <dbReference type="RuleBase" id="RU003657"/>
    </source>
</evidence>
<keyword evidence="3" id="KW-0413">Isomerase</keyword>
<keyword evidence="4" id="KW-1185">Reference proteome</keyword>